<evidence type="ECO:0000256" key="6">
    <source>
        <dbReference type="ARBA" id="ARBA00023242"/>
    </source>
</evidence>
<comment type="function">
    <text evidence="8">Component of the Mediator complex, a coactivator involved in the regulated transcription of nearly all RNA polymerase II-dependent genes. Mediator functions as a bridge to convey information from gene-specific regulatory proteins to the basal RNA polymerase II transcription machinery. Mediator is recruited to promoters by direct interactions with regulatory proteins and serves as a scaffold for the assembly of a functional preinitiation complex with RNA polymerase II and the general transcription factors.</text>
</comment>
<dbReference type="GO" id="GO:0016592">
    <property type="term" value="C:mediator complex"/>
    <property type="evidence" value="ECO:0007669"/>
    <property type="project" value="InterPro"/>
</dbReference>
<keyword evidence="4 8" id="KW-0805">Transcription regulation</keyword>
<proteinExistence type="inferred from homology"/>
<sequence length="257" mass="29008">MVLPTLRESLLDASDDLDVITKQMLEYLHLAQLFETKQAEIKKLLDKVSAYQKRAALIEELEKMRGEQGHDHSKVEADLKCADSLLMHMIFQANERLKTMKAAEEQPVNTEQVIQMAHQISKGFSVASPLNWQQGDASRPFPTEVELKIGHLSAPRTTGLPPVGPTLGNEATNDTNWQRSRTKNGARFSVSFGIYNTAKLESTNGWVWRITKNNTKWNGVAMPTPRPVGTSPFDSRRTSTTYEKYAGTRQQHWANQQ</sequence>
<comment type="subunit">
    <text evidence="8">Component of the Mediator complex.</text>
</comment>
<dbReference type="GO" id="GO:0006357">
    <property type="term" value="P:regulation of transcription by RNA polymerase II"/>
    <property type="evidence" value="ECO:0007669"/>
    <property type="project" value="InterPro"/>
</dbReference>
<name>A0AAF3FP86_9BILA</name>
<comment type="similarity">
    <text evidence="2 8">Belongs to the Mediator complex subunit 4 family.</text>
</comment>
<dbReference type="PANTHER" id="PTHR13208">
    <property type="entry name" value="MEDIATOR OF RNA POLYMERASE II TRANSCRIPTION SUBUNIT 4"/>
    <property type="match status" value="1"/>
</dbReference>
<keyword evidence="11" id="KW-1185">Reference proteome</keyword>
<accession>A0AAF3FP86</accession>
<evidence type="ECO:0000256" key="5">
    <source>
        <dbReference type="ARBA" id="ARBA00023163"/>
    </source>
</evidence>
<evidence type="ECO:0000313" key="12">
    <source>
        <dbReference type="WBParaSite" id="MBELARI_LOCUS747"/>
    </source>
</evidence>
<organism evidence="11 12">
    <name type="scientific">Mesorhabditis belari</name>
    <dbReference type="NCBI Taxonomy" id="2138241"/>
    <lineage>
        <taxon>Eukaryota</taxon>
        <taxon>Metazoa</taxon>
        <taxon>Ecdysozoa</taxon>
        <taxon>Nematoda</taxon>
        <taxon>Chromadorea</taxon>
        <taxon>Rhabditida</taxon>
        <taxon>Rhabditina</taxon>
        <taxon>Rhabditomorpha</taxon>
        <taxon>Rhabditoidea</taxon>
        <taxon>Rhabditidae</taxon>
        <taxon>Mesorhabditinae</taxon>
        <taxon>Mesorhabditis</taxon>
    </lineage>
</organism>
<dbReference type="GO" id="GO:0003712">
    <property type="term" value="F:transcription coregulator activity"/>
    <property type="evidence" value="ECO:0007669"/>
    <property type="project" value="InterPro"/>
</dbReference>
<keyword evidence="9" id="KW-0175">Coiled coil</keyword>
<gene>
    <name evidence="8" type="primary">MED4</name>
</gene>
<dbReference type="GO" id="GO:0070847">
    <property type="term" value="C:core mediator complex"/>
    <property type="evidence" value="ECO:0007669"/>
    <property type="project" value="TreeGrafter"/>
</dbReference>
<evidence type="ECO:0000256" key="2">
    <source>
        <dbReference type="ARBA" id="ARBA00009626"/>
    </source>
</evidence>
<comment type="subcellular location">
    <subcellularLocation>
        <location evidence="1 8">Nucleus</location>
    </subcellularLocation>
</comment>
<evidence type="ECO:0000256" key="1">
    <source>
        <dbReference type="ARBA" id="ARBA00004123"/>
    </source>
</evidence>
<evidence type="ECO:0000256" key="3">
    <source>
        <dbReference type="ARBA" id="ARBA00020629"/>
    </source>
</evidence>
<dbReference type="PANTHER" id="PTHR13208:SF2">
    <property type="entry name" value="MEDIATOR OF RNA POLYMERASE II TRANSCRIPTION SUBUNIT 4"/>
    <property type="match status" value="1"/>
</dbReference>
<feature type="region of interest" description="Disordered" evidence="10">
    <location>
        <begin position="218"/>
        <end position="237"/>
    </location>
</feature>
<feature type="region of interest" description="Disordered" evidence="10">
    <location>
        <begin position="154"/>
        <end position="177"/>
    </location>
</feature>
<keyword evidence="5 8" id="KW-0804">Transcription</keyword>
<protein>
    <recommendedName>
        <fullName evidence="3 8">Mediator of RNA polymerase II transcription subunit 4</fullName>
    </recommendedName>
    <alternativeName>
        <fullName evidence="7 8">Mediator complex subunit 4</fullName>
    </alternativeName>
</protein>
<keyword evidence="8" id="KW-0010">Activator</keyword>
<dbReference type="Proteomes" id="UP000887575">
    <property type="component" value="Unassembled WGS sequence"/>
</dbReference>
<evidence type="ECO:0000256" key="4">
    <source>
        <dbReference type="ARBA" id="ARBA00023015"/>
    </source>
</evidence>
<reference evidence="12" key="1">
    <citation type="submission" date="2024-02" db="UniProtKB">
        <authorList>
            <consortium name="WormBaseParasite"/>
        </authorList>
    </citation>
    <scope>IDENTIFICATION</scope>
</reference>
<evidence type="ECO:0000256" key="9">
    <source>
        <dbReference type="SAM" id="Coils"/>
    </source>
</evidence>
<dbReference type="Pfam" id="PF10018">
    <property type="entry name" value="Med4"/>
    <property type="match status" value="1"/>
</dbReference>
<evidence type="ECO:0000256" key="10">
    <source>
        <dbReference type="SAM" id="MobiDB-lite"/>
    </source>
</evidence>
<keyword evidence="6 8" id="KW-0539">Nucleus</keyword>
<dbReference type="InterPro" id="IPR019258">
    <property type="entry name" value="Mediator_Med4"/>
</dbReference>
<feature type="coiled-coil region" evidence="9">
    <location>
        <begin position="34"/>
        <end position="61"/>
    </location>
</feature>
<evidence type="ECO:0000313" key="11">
    <source>
        <dbReference type="Proteomes" id="UP000887575"/>
    </source>
</evidence>
<dbReference type="WBParaSite" id="MBELARI_LOCUS747">
    <property type="protein sequence ID" value="MBELARI_LOCUS747"/>
    <property type="gene ID" value="MBELARI_LOCUS747"/>
</dbReference>
<dbReference type="AlphaFoldDB" id="A0AAF3FP86"/>
<evidence type="ECO:0000256" key="7">
    <source>
        <dbReference type="ARBA" id="ARBA00031257"/>
    </source>
</evidence>
<evidence type="ECO:0000256" key="8">
    <source>
        <dbReference type="RuleBase" id="RU364141"/>
    </source>
</evidence>